<dbReference type="Proteomes" id="UP001056120">
    <property type="component" value="Linkage Group LG10"/>
</dbReference>
<reference evidence="1 2" key="2">
    <citation type="journal article" date="2022" name="Mol. Ecol. Resour.">
        <title>The genomes of chicory, endive, great burdock and yacon provide insights into Asteraceae paleo-polyploidization history and plant inulin production.</title>
        <authorList>
            <person name="Fan W."/>
            <person name="Wang S."/>
            <person name="Wang H."/>
            <person name="Wang A."/>
            <person name="Jiang F."/>
            <person name="Liu H."/>
            <person name="Zhao H."/>
            <person name="Xu D."/>
            <person name="Zhang Y."/>
        </authorList>
    </citation>
    <scope>NUCLEOTIDE SEQUENCE [LARGE SCALE GENOMIC DNA]</scope>
    <source>
        <strain evidence="2">cv. Yunnan</strain>
        <tissue evidence="1">Leaves</tissue>
    </source>
</reference>
<reference evidence="2" key="1">
    <citation type="journal article" date="2022" name="Mol. Ecol. Resour.">
        <title>The genomes of chicory, endive, great burdock and yacon provide insights into Asteraceae palaeo-polyploidization history and plant inulin production.</title>
        <authorList>
            <person name="Fan W."/>
            <person name="Wang S."/>
            <person name="Wang H."/>
            <person name="Wang A."/>
            <person name="Jiang F."/>
            <person name="Liu H."/>
            <person name="Zhao H."/>
            <person name="Xu D."/>
            <person name="Zhang Y."/>
        </authorList>
    </citation>
    <scope>NUCLEOTIDE SEQUENCE [LARGE SCALE GENOMIC DNA]</scope>
    <source>
        <strain evidence="2">cv. Yunnan</strain>
    </source>
</reference>
<evidence type="ECO:0000313" key="1">
    <source>
        <dbReference type="EMBL" id="KAI3801781.1"/>
    </source>
</evidence>
<organism evidence="1 2">
    <name type="scientific">Smallanthus sonchifolius</name>
    <dbReference type="NCBI Taxonomy" id="185202"/>
    <lineage>
        <taxon>Eukaryota</taxon>
        <taxon>Viridiplantae</taxon>
        <taxon>Streptophyta</taxon>
        <taxon>Embryophyta</taxon>
        <taxon>Tracheophyta</taxon>
        <taxon>Spermatophyta</taxon>
        <taxon>Magnoliopsida</taxon>
        <taxon>eudicotyledons</taxon>
        <taxon>Gunneridae</taxon>
        <taxon>Pentapetalae</taxon>
        <taxon>asterids</taxon>
        <taxon>campanulids</taxon>
        <taxon>Asterales</taxon>
        <taxon>Asteraceae</taxon>
        <taxon>Asteroideae</taxon>
        <taxon>Heliantheae alliance</taxon>
        <taxon>Millerieae</taxon>
        <taxon>Smallanthus</taxon>
    </lineage>
</organism>
<accession>A0ACB9I2K8</accession>
<dbReference type="EMBL" id="CM042027">
    <property type="protein sequence ID" value="KAI3801781.1"/>
    <property type="molecule type" value="Genomic_DNA"/>
</dbReference>
<proteinExistence type="predicted"/>
<name>A0ACB9I2K8_9ASTR</name>
<evidence type="ECO:0000313" key="2">
    <source>
        <dbReference type="Proteomes" id="UP001056120"/>
    </source>
</evidence>
<keyword evidence="2" id="KW-1185">Reference proteome</keyword>
<sequence length="1326" mass="143125">MAYDQNALPNSLRPIHIARTPADESRIVNLPNSNPLPREVATGSPGTIPVYYPSTAPAVPESGYVGLSYGNVVPAVVNWLPRVPPATATAAGVGLVPGYAYSNSGGLAPSGYNPNLAPSGGSNASDHASDESGGDDSVSGKKVKFLCSYGGKILPRPSDGVLRYVGGDTRIISVRRDVGFNELIQKMFDSYGRNVVIKYQLPGEDLDALVTVSRPDDLDNMMDEYDKLFERCSDGSAKLRVFLFSDLESSSVIRFKDLQDSGQKYVEAVNGIGYSFSGGGGSSGVGGGGGRKGSIASASSTQNSEVGTEGGADNIGPDQGEVIGPAFGGVGGVLSPGGSSATGVPNAKPISIPASPSQSDHESEILERTVPVHVQQQGQFGYDKQPSGPTIQPPAPYVQTYVDPRHGTFSRTEYIQMPPPQMGYQSQIMSSIGPGYAQPQLHNNVIGIGVTPQQFITPSTHVSLNPNPSSNPVLVPVPIPVPVPASAPAQAPFPVPAPAPAQAPVPVPVPALAPVPVPVPVPAQPTVPVPAQPPALAPPQYVQPRDVVMEHYPERVVHVACDPSYSTYQPQTQIPPPVIPGTYGWNQIPGPEQVPFSESRVPTQQLIYPEPVPRFDGCIMCQKALPHAHSDTVAQDRKESPRSTVSDMNPVYQSLKYEDTRRMIQPNRVPASDPNIQVSTPYGVLVQQSAVPMQYQANQEPMVDKLVSGESKPVGVPSPTSDTQAYESPREYPVNFPLIATKEDNVESGWSYDNLRQIDARMEDLRLRPHDVLVNTDQSSLRVKNPQDEILENRPINLDKSQMVVDLNYIASEVQWLHGFQSMASGGTSNLGGNDTRPAFSGGDLASVTEGNPPVSDWNAYPVQFDPKSEVETVLIDPLNPFNGVVVETQDGANSLFSNQDPWMLRHDSQFPPPRPNKLMPKKEGVGAMEESPRADTLIDDGPYQTNANLELNFGVEQGSAEELIKQELQAVAEGVAASVLRSSTPSQPDLNKHSLEANQSGEAQSNADVQSGVEAEDSKTKIPEKTYHGFPISDGLGPLQIIKNSDLEELRELGSGTFGTVYHGKWRGSDVAIKRINDRCFAGKASEQERMREDFWNEAKKLADLHHPNVVAFYGVVLDGPGGSFATVTEYMVNGSLRTALQKNERNLDKRKRLLIAMDVAFGMEYLHGKNIVHFDLKSDNLLVNLRDPHRPICKVGDLGLSKVKRQTLISGGVRGTLPWMAPELLNGSSSLVSEKVDVFSFGIVMWELLTGDEPYADLHYGAIIGGIVSNTLRPPVPESCDPEWRSLMERCWSSEPSERPSFTDVANQLRTITSKVPPKVQQYQ</sequence>
<comment type="caution">
    <text evidence="1">The sequence shown here is derived from an EMBL/GenBank/DDBJ whole genome shotgun (WGS) entry which is preliminary data.</text>
</comment>
<protein>
    <submittedName>
        <fullName evidence="1">Uncharacterized protein</fullName>
    </submittedName>
</protein>
<gene>
    <name evidence="1" type="ORF">L1987_29895</name>
</gene>